<keyword evidence="5" id="KW-1185">Reference proteome</keyword>
<dbReference type="Proteomes" id="UP000499080">
    <property type="component" value="Unassembled WGS sequence"/>
</dbReference>
<dbReference type="InterPro" id="IPR030374">
    <property type="entry name" value="PABS"/>
</dbReference>
<proteinExistence type="predicted"/>
<dbReference type="GO" id="GO:0016740">
    <property type="term" value="F:transferase activity"/>
    <property type="evidence" value="ECO:0007669"/>
    <property type="project" value="UniProtKB-UniRule"/>
</dbReference>
<evidence type="ECO:0000259" key="3">
    <source>
        <dbReference type="PROSITE" id="PS51006"/>
    </source>
</evidence>
<feature type="domain" description="PABS" evidence="3">
    <location>
        <begin position="1"/>
        <end position="38"/>
    </location>
</feature>
<gene>
    <name evidence="4" type="ORF">AVEN_272019_1</name>
</gene>
<dbReference type="EMBL" id="BGPR01236163">
    <property type="protein sequence ID" value="GBL93497.1"/>
    <property type="molecule type" value="Genomic_DNA"/>
</dbReference>
<evidence type="ECO:0000256" key="1">
    <source>
        <dbReference type="ARBA" id="ARBA00022679"/>
    </source>
</evidence>
<dbReference type="PROSITE" id="PS51006">
    <property type="entry name" value="PABS_2"/>
    <property type="match status" value="1"/>
</dbReference>
<keyword evidence="1 2" id="KW-0808">Transferase</keyword>
<keyword evidence="2" id="KW-0620">Polyamine biosynthesis</keyword>
<comment type="caution">
    <text evidence="4">The sequence shown here is derived from an EMBL/GenBank/DDBJ whole genome shotgun (WGS) entry which is preliminary data.</text>
</comment>
<organism evidence="4 5">
    <name type="scientific">Araneus ventricosus</name>
    <name type="common">Orbweaver spider</name>
    <name type="synonym">Epeira ventricosa</name>
    <dbReference type="NCBI Taxonomy" id="182803"/>
    <lineage>
        <taxon>Eukaryota</taxon>
        <taxon>Metazoa</taxon>
        <taxon>Ecdysozoa</taxon>
        <taxon>Arthropoda</taxon>
        <taxon>Chelicerata</taxon>
        <taxon>Arachnida</taxon>
        <taxon>Araneae</taxon>
        <taxon>Araneomorphae</taxon>
        <taxon>Entelegynae</taxon>
        <taxon>Araneoidea</taxon>
        <taxon>Araneidae</taxon>
        <taxon>Araneus</taxon>
    </lineage>
</organism>
<dbReference type="GO" id="GO:0006596">
    <property type="term" value="P:polyamine biosynthetic process"/>
    <property type="evidence" value="ECO:0007669"/>
    <property type="project" value="UniProtKB-UniRule"/>
</dbReference>
<sequence length="38" mass="3986">VGACLFENSYYVSLKKALKPGGILVSQGIVNCFVKPAA</sequence>
<evidence type="ECO:0000313" key="5">
    <source>
        <dbReference type="Proteomes" id="UP000499080"/>
    </source>
</evidence>
<evidence type="ECO:0000256" key="2">
    <source>
        <dbReference type="PROSITE-ProRule" id="PRU00354"/>
    </source>
</evidence>
<protein>
    <recommendedName>
        <fullName evidence="3">PABS domain-containing protein</fullName>
    </recommendedName>
</protein>
<comment type="caution">
    <text evidence="2">Lacks conserved residue(s) required for the propagation of feature annotation.</text>
</comment>
<name>A0A4Y2BP74_ARAVE</name>
<accession>A0A4Y2BP74</accession>
<reference evidence="4 5" key="1">
    <citation type="journal article" date="2019" name="Sci. Rep.">
        <title>Orb-weaving spider Araneus ventricosus genome elucidates the spidroin gene catalogue.</title>
        <authorList>
            <person name="Kono N."/>
            <person name="Nakamura H."/>
            <person name="Ohtoshi R."/>
            <person name="Moran D.A.P."/>
            <person name="Shinohara A."/>
            <person name="Yoshida Y."/>
            <person name="Fujiwara M."/>
            <person name="Mori M."/>
            <person name="Tomita M."/>
            <person name="Arakawa K."/>
        </authorList>
    </citation>
    <scope>NUCLEOTIDE SEQUENCE [LARGE SCALE GENOMIC DNA]</scope>
</reference>
<feature type="non-terminal residue" evidence="4">
    <location>
        <position position="1"/>
    </location>
</feature>
<dbReference type="AlphaFoldDB" id="A0A4Y2BP74"/>
<evidence type="ECO:0000313" key="4">
    <source>
        <dbReference type="EMBL" id="GBL93497.1"/>
    </source>
</evidence>